<reference evidence="1" key="1">
    <citation type="journal article" date="2015" name="Nature">
        <title>Complex archaea that bridge the gap between prokaryotes and eukaryotes.</title>
        <authorList>
            <person name="Spang A."/>
            <person name="Saw J.H."/>
            <person name="Jorgensen S.L."/>
            <person name="Zaremba-Niedzwiedzka K."/>
            <person name="Martijn J."/>
            <person name="Lind A.E."/>
            <person name="van Eijk R."/>
            <person name="Schleper C."/>
            <person name="Guy L."/>
            <person name="Ettema T.J."/>
        </authorList>
    </citation>
    <scope>NUCLEOTIDE SEQUENCE</scope>
</reference>
<evidence type="ECO:0000313" key="1">
    <source>
        <dbReference type="EMBL" id="KKN06130.1"/>
    </source>
</evidence>
<dbReference type="EMBL" id="LAZR01004724">
    <property type="protein sequence ID" value="KKN06130.1"/>
    <property type="molecule type" value="Genomic_DNA"/>
</dbReference>
<name>A0A0F9MFJ6_9ZZZZ</name>
<dbReference type="AlphaFoldDB" id="A0A0F9MFJ6"/>
<organism evidence="1">
    <name type="scientific">marine sediment metagenome</name>
    <dbReference type="NCBI Taxonomy" id="412755"/>
    <lineage>
        <taxon>unclassified sequences</taxon>
        <taxon>metagenomes</taxon>
        <taxon>ecological metagenomes</taxon>
    </lineage>
</organism>
<comment type="caution">
    <text evidence="1">The sequence shown here is derived from an EMBL/GenBank/DDBJ whole genome shotgun (WGS) entry which is preliminary data.</text>
</comment>
<sequence length="105" mass="11246">MNAKDIVDASSSTDPGAEAPRVAVRGFFYADGGEATTLHLDTPVTELRRAGWEEAYRDMYQGQAERFVAELLDAAPGGLVDAIFAELARRKASVLRVPLGAGHGR</sequence>
<protein>
    <submittedName>
        <fullName evidence="1">Uncharacterized protein</fullName>
    </submittedName>
</protein>
<accession>A0A0F9MFJ6</accession>
<proteinExistence type="predicted"/>
<gene>
    <name evidence="1" type="ORF">LCGC14_1080330</name>
</gene>